<organism evidence="4">
    <name type="scientific">Schistosoma curassoni</name>
    <dbReference type="NCBI Taxonomy" id="6186"/>
    <lineage>
        <taxon>Eukaryota</taxon>
        <taxon>Metazoa</taxon>
        <taxon>Spiralia</taxon>
        <taxon>Lophotrochozoa</taxon>
        <taxon>Platyhelminthes</taxon>
        <taxon>Trematoda</taxon>
        <taxon>Digenea</taxon>
        <taxon>Strigeidida</taxon>
        <taxon>Schistosomatoidea</taxon>
        <taxon>Schistosomatidae</taxon>
        <taxon>Schistosoma</taxon>
    </lineage>
</organism>
<dbReference type="AlphaFoldDB" id="A0A183L1C7"/>
<evidence type="ECO:0000313" key="2">
    <source>
        <dbReference type="EMBL" id="VDP74440.1"/>
    </source>
</evidence>
<accession>A0A183L1C7</accession>
<evidence type="ECO:0000313" key="4">
    <source>
        <dbReference type="WBParaSite" id="SCUD_0002112901-mRNA-1"/>
    </source>
</evidence>
<dbReference type="EMBL" id="UZAK01045861">
    <property type="protein sequence ID" value="VDP74440.1"/>
    <property type="molecule type" value="Genomic_DNA"/>
</dbReference>
<feature type="compositionally biased region" description="Low complexity" evidence="1">
    <location>
        <begin position="279"/>
        <end position="289"/>
    </location>
</feature>
<feature type="compositionally biased region" description="Polar residues" evidence="1">
    <location>
        <begin position="19"/>
        <end position="38"/>
    </location>
</feature>
<feature type="compositionally biased region" description="Basic and acidic residues" evidence="1">
    <location>
        <begin position="69"/>
        <end position="82"/>
    </location>
</feature>
<dbReference type="Proteomes" id="UP000279833">
    <property type="component" value="Unassembled WGS sequence"/>
</dbReference>
<reference evidence="4" key="1">
    <citation type="submission" date="2016-06" db="UniProtKB">
        <authorList>
            <consortium name="WormBaseParasite"/>
        </authorList>
    </citation>
    <scope>IDENTIFICATION</scope>
</reference>
<feature type="compositionally biased region" description="Low complexity" evidence="1">
    <location>
        <begin position="102"/>
        <end position="116"/>
    </location>
</feature>
<proteinExistence type="predicted"/>
<reference evidence="2 3" key="2">
    <citation type="submission" date="2018-11" db="EMBL/GenBank/DDBJ databases">
        <authorList>
            <consortium name="Pathogen Informatics"/>
        </authorList>
    </citation>
    <scope>NUCLEOTIDE SEQUENCE [LARGE SCALE GENOMIC DNA]</scope>
    <source>
        <strain evidence="2">Dakar</strain>
        <strain evidence="3">Dakar, Senegal</strain>
    </source>
</reference>
<protein>
    <submittedName>
        <fullName evidence="4">Protein Shroom</fullName>
    </submittedName>
</protein>
<feature type="region of interest" description="Disordered" evidence="1">
    <location>
        <begin position="270"/>
        <end position="319"/>
    </location>
</feature>
<feature type="compositionally biased region" description="Polar residues" evidence="1">
    <location>
        <begin position="1"/>
        <end position="11"/>
    </location>
</feature>
<name>A0A183L1C7_9TREM</name>
<gene>
    <name evidence="2" type="ORF">SCUD_LOCUS21127</name>
</gene>
<keyword evidence="3" id="KW-1185">Reference proteome</keyword>
<evidence type="ECO:0000313" key="3">
    <source>
        <dbReference type="Proteomes" id="UP000279833"/>
    </source>
</evidence>
<sequence length="319" mass="35064">RYSLASSSNGKHPTYPVSDKSTVETSNPSVIVSDQPVISLSVPDRKENLNKSNGYICAEWAAKLNHDEYDHNDNSRFLKKDSSPSPPPPPPAFLGAGDACASPTSSPPSSSYSPHSQLIQQSNGPSQIPQKSPQRNQLRSDESWSVIHANNPMNGMKPHHLNSYDGGLNDKDRETIQLQRTTQVPVYNSQSYQNFDTQKQLINELRGLYRRSDVYRSYGSLTTNQGTNNSDPGIMKERDCEENITVNETGCWTPDQVFTRRDCLKANSLAARGGSDGLSNSMSPESSLSDKSGSEANELNRLHMSDSSESNHANKVSSN</sequence>
<feature type="region of interest" description="Disordered" evidence="1">
    <location>
        <begin position="1"/>
        <end position="49"/>
    </location>
</feature>
<feature type="region of interest" description="Disordered" evidence="1">
    <location>
        <begin position="69"/>
        <end position="140"/>
    </location>
</feature>
<feature type="compositionally biased region" description="Polar residues" evidence="1">
    <location>
        <begin position="117"/>
        <end position="137"/>
    </location>
</feature>
<dbReference type="STRING" id="6186.A0A183L1C7"/>
<feature type="compositionally biased region" description="Polar residues" evidence="1">
    <location>
        <begin position="307"/>
        <end position="319"/>
    </location>
</feature>
<evidence type="ECO:0000256" key="1">
    <source>
        <dbReference type="SAM" id="MobiDB-lite"/>
    </source>
</evidence>
<dbReference type="WBParaSite" id="SCUD_0002112901-mRNA-1">
    <property type="protein sequence ID" value="SCUD_0002112901-mRNA-1"/>
    <property type="gene ID" value="SCUD_0002112901"/>
</dbReference>